<dbReference type="Pfam" id="PF02954">
    <property type="entry name" value="HTH_8"/>
    <property type="match status" value="1"/>
</dbReference>
<keyword evidence="4" id="KW-0804">Transcription</keyword>
<evidence type="ECO:0000256" key="5">
    <source>
        <dbReference type="SAM" id="MobiDB-lite"/>
    </source>
</evidence>
<dbReference type="Pfam" id="PF14532">
    <property type="entry name" value="Sigma54_activ_2"/>
    <property type="match status" value="1"/>
</dbReference>
<comment type="caution">
    <text evidence="7">The sequence shown here is derived from an EMBL/GenBank/DDBJ whole genome shotgun (WGS) entry which is preliminary data.</text>
</comment>
<dbReference type="EMBL" id="JACCFJ010000001">
    <property type="protein sequence ID" value="NYI84488.1"/>
    <property type="molecule type" value="Genomic_DNA"/>
</dbReference>
<protein>
    <submittedName>
        <fullName evidence="7">Transcriptional regulator of acetoin/glycerol metabolism</fullName>
    </submittedName>
</protein>
<name>A0A853AKD0_9PSEU</name>
<dbReference type="Gene3D" id="1.10.8.60">
    <property type="match status" value="1"/>
</dbReference>
<dbReference type="PRINTS" id="PR01590">
    <property type="entry name" value="HTHFIS"/>
</dbReference>
<reference evidence="7 8" key="1">
    <citation type="submission" date="2020-07" db="EMBL/GenBank/DDBJ databases">
        <title>Sequencing the genomes of 1000 actinobacteria strains.</title>
        <authorList>
            <person name="Klenk H.-P."/>
        </authorList>
    </citation>
    <scope>NUCLEOTIDE SEQUENCE [LARGE SCALE GENOMIC DNA]</scope>
    <source>
        <strain evidence="7 8">DSM 44065</strain>
    </source>
</reference>
<dbReference type="InterPro" id="IPR009057">
    <property type="entry name" value="Homeodomain-like_sf"/>
</dbReference>
<dbReference type="Gene3D" id="3.30.450.40">
    <property type="match status" value="1"/>
</dbReference>
<dbReference type="Pfam" id="PF25601">
    <property type="entry name" value="AAA_lid_14"/>
    <property type="match status" value="1"/>
</dbReference>
<organism evidence="7 8">
    <name type="scientific">Saccharopolyspora hordei</name>
    <dbReference type="NCBI Taxonomy" id="1838"/>
    <lineage>
        <taxon>Bacteria</taxon>
        <taxon>Bacillati</taxon>
        <taxon>Actinomycetota</taxon>
        <taxon>Actinomycetes</taxon>
        <taxon>Pseudonocardiales</taxon>
        <taxon>Pseudonocardiaceae</taxon>
        <taxon>Saccharopolyspora</taxon>
    </lineage>
</organism>
<dbReference type="GO" id="GO:0006355">
    <property type="term" value="P:regulation of DNA-templated transcription"/>
    <property type="evidence" value="ECO:0007669"/>
    <property type="project" value="InterPro"/>
</dbReference>
<evidence type="ECO:0000256" key="3">
    <source>
        <dbReference type="ARBA" id="ARBA00023015"/>
    </source>
</evidence>
<dbReference type="SUPFAM" id="SSF52540">
    <property type="entry name" value="P-loop containing nucleoside triphosphate hydrolases"/>
    <property type="match status" value="1"/>
</dbReference>
<evidence type="ECO:0000313" key="7">
    <source>
        <dbReference type="EMBL" id="NYI84488.1"/>
    </source>
</evidence>
<dbReference type="SUPFAM" id="SSF46689">
    <property type="entry name" value="Homeodomain-like"/>
    <property type="match status" value="1"/>
</dbReference>
<dbReference type="Proteomes" id="UP000587002">
    <property type="component" value="Unassembled WGS sequence"/>
</dbReference>
<feature type="domain" description="Sigma-54 factor interaction" evidence="6">
    <location>
        <begin position="418"/>
        <end position="478"/>
    </location>
</feature>
<gene>
    <name evidence="7" type="ORF">HNR68_003118</name>
</gene>
<dbReference type="GO" id="GO:0043565">
    <property type="term" value="F:sequence-specific DNA binding"/>
    <property type="evidence" value="ECO:0007669"/>
    <property type="project" value="InterPro"/>
</dbReference>
<dbReference type="InterPro" id="IPR029016">
    <property type="entry name" value="GAF-like_dom_sf"/>
</dbReference>
<dbReference type="RefSeq" id="WP_343050172.1">
    <property type="nucleotide sequence ID" value="NZ_BAABFH010000001.1"/>
</dbReference>
<dbReference type="PROSITE" id="PS50045">
    <property type="entry name" value="SIGMA54_INTERACT_4"/>
    <property type="match status" value="1"/>
</dbReference>
<evidence type="ECO:0000256" key="2">
    <source>
        <dbReference type="ARBA" id="ARBA00022840"/>
    </source>
</evidence>
<dbReference type="InterPro" id="IPR058031">
    <property type="entry name" value="AAA_lid_NorR"/>
</dbReference>
<dbReference type="PANTHER" id="PTHR32071:SF122">
    <property type="entry name" value="SIGMA FACTOR"/>
    <property type="match status" value="1"/>
</dbReference>
<dbReference type="InterPro" id="IPR002197">
    <property type="entry name" value="HTH_Fis"/>
</dbReference>
<keyword evidence="3" id="KW-0805">Transcription regulation</keyword>
<dbReference type="GO" id="GO:0005524">
    <property type="term" value="F:ATP binding"/>
    <property type="evidence" value="ECO:0007669"/>
    <property type="project" value="UniProtKB-KW"/>
</dbReference>
<feature type="region of interest" description="Disordered" evidence="5">
    <location>
        <begin position="291"/>
        <end position="310"/>
    </location>
</feature>
<dbReference type="AlphaFoldDB" id="A0A853AKD0"/>
<dbReference type="InterPro" id="IPR002078">
    <property type="entry name" value="Sigma_54_int"/>
</dbReference>
<proteinExistence type="predicted"/>
<evidence type="ECO:0000259" key="6">
    <source>
        <dbReference type="PROSITE" id="PS50045"/>
    </source>
</evidence>
<keyword evidence="1" id="KW-0547">Nucleotide-binding</keyword>
<evidence type="ECO:0000256" key="1">
    <source>
        <dbReference type="ARBA" id="ARBA00022741"/>
    </source>
</evidence>
<dbReference type="Gene3D" id="1.10.10.60">
    <property type="entry name" value="Homeodomain-like"/>
    <property type="match status" value="1"/>
</dbReference>
<sequence length="550" mass="59352">MNAGAAQVSGAMRAEIASSWRRAGMSGLRPDSGLDRLSIVEFDPDSRLRVAATPVLDALAERLIGTTLCVALADSACRIVDRRFTDLRTERALDRISAVPGAQFTEENVGTNALGTPLEVLRGVTVHGREHYVDALKKFSCYGHPIRNPVTRRIEGVLDITGVAPEANPLFAPLLQRAVEDIEQRLWEGARQSEKRLLQAFQQTARHRCRAVVAFGDELVLSNRAALDLLDPTDHAVLRDIASTAPSSGELARDLVLDSGAPVSLRALKVGGTSDGVLVELTPRSRTRIPRGRAAARSRSSTPDDRLAGLRTSREPVLITGEPGSGRTRAAMLVAGPRAEVLDAADVVVLGKRAWAERLDSVTAGALVVERIELLPGTLCARLVRRLAEGPRVVLTSAPEADLPDVVRSAAAICPARVDLPALRNRHDEFAGIARAVLTDLRPGADLRIAPSALEALIAQPWPGNVRELREVLRTIAERRTTGDITVQDLPAAYRSPGRAARLTGRERAERDAIVEALRITGGNKVHAAQHLGISRTTLYNRMRAFGLPR</sequence>
<evidence type="ECO:0000313" key="8">
    <source>
        <dbReference type="Proteomes" id="UP000587002"/>
    </source>
</evidence>
<evidence type="ECO:0000256" key="4">
    <source>
        <dbReference type="ARBA" id="ARBA00023163"/>
    </source>
</evidence>
<accession>A0A853AKD0</accession>
<keyword evidence="8" id="KW-1185">Reference proteome</keyword>
<dbReference type="PANTHER" id="PTHR32071">
    <property type="entry name" value="TRANSCRIPTIONAL REGULATORY PROTEIN"/>
    <property type="match status" value="1"/>
</dbReference>
<keyword evidence="2" id="KW-0067">ATP-binding</keyword>
<dbReference type="InterPro" id="IPR027417">
    <property type="entry name" value="P-loop_NTPase"/>
</dbReference>